<feature type="domain" description="Kinesin motor" evidence="4">
    <location>
        <begin position="19"/>
        <end position="98"/>
    </location>
</feature>
<dbReference type="Gene3D" id="3.40.850.10">
    <property type="entry name" value="Kinesin motor domain"/>
    <property type="match status" value="1"/>
</dbReference>
<evidence type="ECO:0000256" key="1">
    <source>
        <dbReference type="ARBA" id="ARBA00023175"/>
    </source>
</evidence>
<accession>A0A8S9K756</accession>
<dbReference type="PANTHER" id="PTHR47968:SF3">
    <property type="entry name" value="KINESIN-LIKE PROTEIN KIN-7G"/>
    <property type="match status" value="1"/>
</dbReference>
<dbReference type="InterPro" id="IPR027640">
    <property type="entry name" value="Kinesin-like_fam"/>
</dbReference>
<dbReference type="GO" id="GO:0003777">
    <property type="term" value="F:microtubule motor activity"/>
    <property type="evidence" value="ECO:0007669"/>
    <property type="project" value="InterPro"/>
</dbReference>
<dbReference type="SUPFAM" id="SSF52540">
    <property type="entry name" value="P-loop containing nucleoside triphosphate hydrolases"/>
    <property type="match status" value="1"/>
</dbReference>
<evidence type="ECO:0000256" key="3">
    <source>
        <dbReference type="SAM" id="MobiDB-lite"/>
    </source>
</evidence>
<sequence length="144" mass="16270">MKMATGEDQMQGSSGREEKIFVSVRLRPLSVRERVRNDVADWECINDETVIYRSHLSISERSMYPTAYTFDRVFGPECCTKDVYDQGAKEVALSVVSGVHGYPTPGYPRTPDPDKDSKIMDPPDKDPDPDTLKLPGYLRIINVL</sequence>
<dbReference type="AlphaFoldDB" id="A0A8S9K756"/>
<dbReference type="PANTHER" id="PTHR47968">
    <property type="entry name" value="CENTROMERE PROTEIN E"/>
    <property type="match status" value="1"/>
</dbReference>
<dbReference type="InterPro" id="IPR001752">
    <property type="entry name" value="Kinesin_motor_dom"/>
</dbReference>
<dbReference type="GO" id="GO:0008017">
    <property type="term" value="F:microtubule binding"/>
    <property type="evidence" value="ECO:0007669"/>
    <property type="project" value="InterPro"/>
</dbReference>
<comment type="similarity">
    <text evidence="2">Belongs to the TRAFAC class myosin-kinesin ATPase superfamily. Kinesin family.</text>
</comment>
<proteinExistence type="inferred from homology"/>
<dbReference type="GO" id="GO:0005524">
    <property type="term" value="F:ATP binding"/>
    <property type="evidence" value="ECO:0007669"/>
    <property type="project" value="InterPro"/>
</dbReference>
<evidence type="ECO:0000256" key="2">
    <source>
        <dbReference type="PROSITE-ProRule" id="PRU00283"/>
    </source>
</evidence>
<comment type="caution">
    <text evidence="2">Lacks conserved residue(s) required for the propagation of feature annotation.</text>
</comment>
<dbReference type="PROSITE" id="PS50067">
    <property type="entry name" value="KINESIN_MOTOR_2"/>
    <property type="match status" value="1"/>
</dbReference>
<name>A0A8S9K756_BRACR</name>
<feature type="region of interest" description="Disordered" evidence="3">
    <location>
        <begin position="99"/>
        <end position="132"/>
    </location>
</feature>
<protein>
    <recommendedName>
        <fullName evidence="4">Kinesin motor domain-containing protein</fullName>
    </recommendedName>
</protein>
<keyword evidence="1" id="KW-0505">Motor protein</keyword>
<gene>
    <name evidence="5" type="ORF">F2Q70_00040770</name>
</gene>
<feature type="compositionally biased region" description="Basic and acidic residues" evidence="3">
    <location>
        <begin position="111"/>
        <end position="131"/>
    </location>
</feature>
<dbReference type="InterPro" id="IPR036961">
    <property type="entry name" value="Kinesin_motor_dom_sf"/>
</dbReference>
<dbReference type="GO" id="GO:0007018">
    <property type="term" value="P:microtubule-based movement"/>
    <property type="evidence" value="ECO:0007669"/>
    <property type="project" value="InterPro"/>
</dbReference>
<evidence type="ECO:0000259" key="4">
    <source>
        <dbReference type="PROSITE" id="PS50067"/>
    </source>
</evidence>
<evidence type="ECO:0000313" key="5">
    <source>
        <dbReference type="EMBL" id="KAF2590255.1"/>
    </source>
</evidence>
<dbReference type="EMBL" id="QGKY02000190">
    <property type="protein sequence ID" value="KAF2590255.1"/>
    <property type="molecule type" value="Genomic_DNA"/>
</dbReference>
<reference evidence="5" key="1">
    <citation type="submission" date="2019-12" db="EMBL/GenBank/DDBJ databases">
        <title>Genome sequencing and annotation of Brassica cretica.</title>
        <authorList>
            <person name="Studholme D.J."/>
            <person name="Sarris P.F."/>
        </authorList>
    </citation>
    <scope>NUCLEOTIDE SEQUENCE</scope>
    <source>
        <strain evidence="5">PFS-102/07</strain>
        <tissue evidence="5">Leaf</tissue>
    </source>
</reference>
<dbReference type="InterPro" id="IPR027417">
    <property type="entry name" value="P-loop_NTPase"/>
</dbReference>
<organism evidence="5">
    <name type="scientific">Brassica cretica</name>
    <name type="common">Mustard</name>
    <dbReference type="NCBI Taxonomy" id="69181"/>
    <lineage>
        <taxon>Eukaryota</taxon>
        <taxon>Viridiplantae</taxon>
        <taxon>Streptophyta</taxon>
        <taxon>Embryophyta</taxon>
        <taxon>Tracheophyta</taxon>
        <taxon>Spermatophyta</taxon>
        <taxon>Magnoliopsida</taxon>
        <taxon>eudicotyledons</taxon>
        <taxon>Gunneridae</taxon>
        <taxon>Pentapetalae</taxon>
        <taxon>rosids</taxon>
        <taxon>malvids</taxon>
        <taxon>Brassicales</taxon>
        <taxon>Brassicaceae</taxon>
        <taxon>Brassiceae</taxon>
        <taxon>Brassica</taxon>
    </lineage>
</organism>
<comment type="caution">
    <text evidence="5">The sequence shown here is derived from an EMBL/GenBank/DDBJ whole genome shotgun (WGS) entry which is preliminary data.</text>
</comment>